<organism evidence="1 2">
    <name type="scientific">Pectobacterium fontis</name>
    <dbReference type="NCBI Taxonomy" id="2558042"/>
    <lineage>
        <taxon>Bacteria</taxon>
        <taxon>Pseudomonadati</taxon>
        <taxon>Pseudomonadota</taxon>
        <taxon>Gammaproteobacteria</taxon>
        <taxon>Enterobacterales</taxon>
        <taxon>Pectobacteriaceae</taxon>
        <taxon>Pectobacterium</taxon>
    </lineage>
</organism>
<keyword evidence="2" id="KW-1185">Reference proteome</keyword>
<dbReference type="RefSeq" id="WP_039353980.1">
    <property type="nucleotide sequence ID" value="NZ_JSXC01000069.1"/>
</dbReference>
<dbReference type="OrthoDB" id="7042091at2"/>
<evidence type="ECO:0000313" key="1">
    <source>
        <dbReference type="EMBL" id="KHN49312.1"/>
    </source>
</evidence>
<sequence length="185" mass="21937">MKKPQQSYDLPIPDDDYKMAYVMERDKLNFESRDIWVYLGADVADPTFAKVGITMKNMGSRSSSSANPRYYLFCAFQCRHDTTKERLRQIEKGALNYLDAVFGSEKRERHVESQLLSECYYGINFEDFFFHLHDYLWEKHYGDFQACDYVSEANPDWVYGGVLSFEFNERVTLDVRKRYLNMIVK</sequence>
<reference evidence="1 2" key="1">
    <citation type="submission" date="2014-10" db="EMBL/GenBank/DDBJ databases">
        <title>Genome sequence of Pectobacterium carotovorum M022.</title>
        <authorList>
            <person name="Chan K.-G."/>
            <person name="Tan W.-S."/>
        </authorList>
    </citation>
    <scope>NUCLEOTIDE SEQUENCE [LARGE SCALE GENOMIC DNA]</scope>
    <source>
        <strain evidence="1 2">M022</strain>
    </source>
</reference>
<protein>
    <submittedName>
        <fullName evidence="1">Uncharacterized protein</fullName>
    </submittedName>
</protein>
<dbReference type="AlphaFoldDB" id="A0A7V8IFT4"/>
<name>A0A7V8IFT4_9GAMM</name>
<comment type="caution">
    <text evidence="1">The sequence shown here is derived from an EMBL/GenBank/DDBJ whole genome shotgun (WGS) entry which is preliminary data.</text>
</comment>
<dbReference type="Proteomes" id="UP000053038">
    <property type="component" value="Unassembled WGS sequence"/>
</dbReference>
<gene>
    <name evidence="1" type="ORF">OI69_18410</name>
</gene>
<accession>A0A7V8IFT4</accession>
<evidence type="ECO:0000313" key="2">
    <source>
        <dbReference type="Proteomes" id="UP000053038"/>
    </source>
</evidence>
<dbReference type="EMBL" id="JSXC01000069">
    <property type="protein sequence ID" value="KHN49312.1"/>
    <property type="molecule type" value="Genomic_DNA"/>
</dbReference>
<proteinExistence type="predicted"/>